<evidence type="ECO:0000259" key="24">
    <source>
        <dbReference type="PROSITE" id="PS51384"/>
    </source>
</evidence>
<keyword evidence="10" id="KW-0274">FAD</keyword>
<keyword evidence="20" id="KW-0753">Steroid metabolism</keyword>
<keyword evidence="18 22" id="KW-0472">Membrane</keyword>
<dbReference type="SUPFAM" id="SSF52218">
    <property type="entry name" value="Flavoproteins"/>
    <property type="match status" value="1"/>
</dbReference>
<keyword evidence="19" id="KW-1207">Sterol metabolism</keyword>
<evidence type="ECO:0000256" key="1">
    <source>
        <dbReference type="ARBA" id="ARBA00001917"/>
    </source>
</evidence>
<dbReference type="Pfam" id="PF00175">
    <property type="entry name" value="NAD_binding_1"/>
    <property type="match status" value="1"/>
</dbReference>
<dbReference type="EC" id="1.6.2.4" evidence="22"/>
<dbReference type="GO" id="GO:0050660">
    <property type="term" value="F:flavin adenine dinucleotide binding"/>
    <property type="evidence" value="ECO:0007669"/>
    <property type="project" value="TreeGrafter"/>
</dbReference>
<accession>A0AAN6DXS2</accession>
<dbReference type="InterPro" id="IPR001433">
    <property type="entry name" value="OxRdtase_FAD/NAD-bd"/>
</dbReference>
<comment type="catalytic activity">
    <reaction evidence="21 22">
        <text>2 oxidized [cytochrome P450] + NADPH = 2 reduced [cytochrome P450] + NADP(+) + H(+)</text>
        <dbReference type="Rhea" id="RHEA:24040"/>
        <dbReference type="Rhea" id="RHEA-COMP:14627"/>
        <dbReference type="Rhea" id="RHEA-COMP:14628"/>
        <dbReference type="ChEBI" id="CHEBI:15378"/>
        <dbReference type="ChEBI" id="CHEBI:55376"/>
        <dbReference type="ChEBI" id="CHEBI:57783"/>
        <dbReference type="ChEBI" id="CHEBI:58349"/>
        <dbReference type="ChEBI" id="CHEBI:60344"/>
        <dbReference type="EC" id="1.6.2.4"/>
    </reaction>
</comment>
<dbReference type="InterPro" id="IPR029039">
    <property type="entry name" value="Flavoprotein-like_sf"/>
</dbReference>
<keyword evidence="26" id="KW-1185">Reference proteome</keyword>
<comment type="cofactor">
    <cofactor evidence="1">
        <name>FMN</name>
        <dbReference type="ChEBI" id="CHEBI:58210"/>
    </cofactor>
</comment>
<comment type="subcellular location">
    <subcellularLocation>
        <location evidence="22">Endoplasmic reticulum membrane</location>
    </subcellularLocation>
</comment>
<feature type="domain" description="FAD-binding FR-type" evidence="24">
    <location>
        <begin position="300"/>
        <end position="563"/>
    </location>
</feature>
<evidence type="ECO:0000256" key="22">
    <source>
        <dbReference type="PIRNR" id="PIRNR000208"/>
    </source>
</evidence>
<dbReference type="SUPFAM" id="SSF52343">
    <property type="entry name" value="Ferredoxin reductase-like, C-terminal NADP-linked domain"/>
    <property type="match status" value="1"/>
</dbReference>
<dbReference type="Gene3D" id="2.40.30.10">
    <property type="entry name" value="Translation factors"/>
    <property type="match status" value="2"/>
</dbReference>
<evidence type="ECO:0000256" key="19">
    <source>
        <dbReference type="ARBA" id="ARBA00023166"/>
    </source>
</evidence>
<dbReference type="PANTHER" id="PTHR19384">
    <property type="entry name" value="NITRIC OXIDE SYNTHASE-RELATED"/>
    <property type="match status" value="1"/>
</dbReference>
<comment type="similarity">
    <text evidence="22">In the C-terminal section; belongs to the flavoprotein pyridine nucleotide cytochrome reductase family.</text>
</comment>
<evidence type="ECO:0000313" key="26">
    <source>
        <dbReference type="Proteomes" id="UP001203852"/>
    </source>
</evidence>
<dbReference type="InterPro" id="IPR023173">
    <property type="entry name" value="NADPH_Cyt_P450_Rdtase_alpha"/>
</dbReference>
<dbReference type="Proteomes" id="UP001203852">
    <property type="component" value="Unassembled WGS sequence"/>
</dbReference>
<evidence type="ECO:0000256" key="16">
    <source>
        <dbReference type="ARBA" id="ARBA00023098"/>
    </source>
</evidence>
<dbReference type="PANTHER" id="PTHR19384:SF17">
    <property type="entry name" value="NADPH--CYTOCHROME P450 REDUCTASE"/>
    <property type="match status" value="1"/>
</dbReference>
<dbReference type="PIRSF" id="PIRSF000208">
    <property type="entry name" value="P450R"/>
    <property type="match status" value="1"/>
</dbReference>
<dbReference type="Pfam" id="PF00667">
    <property type="entry name" value="FAD_binding_1"/>
    <property type="match status" value="1"/>
</dbReference>
<evidence type="ECO:0000313" key="25">
    <source>
        <dbReference type="EMBL" id="KAI1614610.1"/>
    </source>
</evidence>
<evidence type="ECO:0000256" key="6">
    <source>
        <dbReference type="ARBA" id="ARBA00022643"/>
    </source>
</evidence>
<keyword evidence="12" id="KW-0752">Steroid biosynthesis</keyword>
<evidence type="ECO:0000256" key="15">
    <source>
        <dbReference type="ARBA" id="ARBA00023011"/>
    </source>
</evidence>
<dbReference type="SUPFAM" id="SSF63380">
    <property type="entry name" value="Riboflavin synthase domain-like"/>
    <property type="match status" value="1"/>
</dbReference>
<dbReference type="AlphaFoldDB" id="A0AAN6DXS2"/>
<dbReference type="PRINTS" id="PR00371">
    <property type="entry name" value="FPNCR"/>
</dbReference>
<dbReference type="EMBL" id="MU404353">
    <property type="protein sequence ID" value="KAI1614610.1"/>
    <property type="molecule type" value="Genomic_DNA"/>
</dbReference>
<evidence type="ECO:0000256" key="9">
    <source>
        <dbReference type="ARBA" id="ARBA00022824"/>
    </source>
</evidence>
<dbReference type="GO" id="GO:0003958">
    <property type="term" value="F:NADPH-hemoprotein reductase activity"/>
    <property type="evidence" value="ECO:0007669"/>
    <property type="project" value="UniProtKB-EC"/>
</dbReference>
<keyword evidence="5" id="KW-0285">Flavoprotein</keyword>
<evidence type="ECO:0000256" key="11">
    <source>
        <dbReference type="ARBA" id="ARBA00022857"/>
    </source>
</evidence>
<keyword evidence="7" id="KW-0812">Transmembrane</keyword>
<evidence type="ECO:0000256" key="13">
    <source>
        <dbReference type="ARBA" id="ARBA00022989"/>
    </source>
</evidence>
<dbReference type="Gene3D" id="3.40.50.80">
    <property type="entry name" value="Nucleotide-binding domain of ferredoxin-NADP reductase (FNR) module"/>
    <property type="match status" value="1"/>
</dbReference>
<evidence type="ECO:0000256" key="8">
    <source>
        <dbReference type="ARBA" id="ARBA00022787"/>
    </source>
</evidence>
<dbReference type="FunFam" id="3.40.50.80:FF:000001">
    <property type="entry name" value="NADPH--cytochrome P450 reductase 1"/>
    <property type="match status" value="1"/>
</dbReference>
<keyword evidence="13" id="KW-1133">Transmembrane helix</keyword>
<dbReference type="InterPro" id="IPR003097">
    <property type="entry name" value="CysJ-like_FAD-binding"/>
</dbReference>
<organism evidence="25 26">
    <name type="scientific">Exophiala viscosa</name>
    <dbReference type="NCBI Taxonomy" id="2486360"/>
    <lineage>
        <taxon>Eukaryota</taxon>
        <taxon>Fungi</taxon>
        <taxon>Dikarya</taxon>
        <taxon>Ascomycota</taxon>
        <taxon>Pezizomycotina</taxon>
        <taxon>Eurotiomycetes</taxon>
        <taxon>Chaetothyriomycetidae</taxon>
        <taxon>Chaetothyriales</taxon>
        <taxon>Herpotrichiellaceae</taxon>
        <taxon>Exophiala</taxon>
    </lineage>
</organism>
<keyword evidence="16" id="KW-0443">Lipid metabolism</keyword>
<dbReference type="InterPro" id="IPR001709">
    <property type="entry name" value="Flavoprot_Pyr_Nucl_cyt_Rdtase"/>
</dbReference>
<dbReference type="InterPro" id="IPR039261">
    <property type="entry name" value="FNR_nucleotide-bd"/>
</dbReference>
<comment type="cofactor">
    <cofactor evidence="2">
        <name>FAD</name>
        <dbReference type="ChEBI" id="CHEBI:57692"/>
    </cofactor>
</comment>
<keyword evidence="14 22" id="KW-0560">Oxidoreductase</keyword>
<evidence type="ECO:0000256" key="21">
    <source>
        <dbReference type="ARBA" id="ARBA00049342"/>
    </source>
</evidence>
<proteinExistence type="inferred from homology"/>
<name>A0AAN6DXS2_9EURO</name>
<evidence type="ECO:0000256" key="12">
    <source>
        <dbReference type="ARBA" id="ARBA00022955"/>
    </source>
</evidence>
<reference evidence="25" key="1">
    <citation type="journal article" date="2022" name="bioRxiv">
        <title>Deciphering the potential niche of two novel black yeast fungi from a biological soil crust based on their genomes, phenotypes, and melanin regulation.</title>
        <authorList>
            <consortium name="DOE Joint Genome Institute"/>
            <person name="Carr E.C."/>
            <person name="Barton Q."/>
            <person name="Grambo S."/>
            <person name="Sullivan M."/>
            <person name="Renfro C.M."/>
            <person name="Kuo A."/>
            <person name="Pangilinan J."/>
            <person name="Lipzen A."/>
            <person name="Keymanesh K."/>
            <person name="Savage E."/>
            <person name="Barry K."/>
            <person name="Grigoriev I.V."/>
            <person name="Riekhof W.R."/>
            <person name="Harris S.S."/>
        </authorList>
    </citation>
    <scope>NUCLEOTIDE SEQUENCE</scope>
    <source>
        <strain evidence="25">JF 03-4F</strain>
    </source>
</reference>
<dbReference type="GO" id="GO:0005829">
    <property type="term" value="C:cytosol"/>
    <property type="evidence" value="ECO:0007669"/>
    <property type="project" value="TreeGrafter"/>
</dbReference>
<evidence type="ECO:0000256" key="10">
    <source>
        <dbReference type="ARBA" id="ARBA00022827"/>
    </source>
</evidence>
<evidence type="ECO:0000256" key="7">
    <source>
        <dbReference type="ARBA" id="ARBA00022692"/>
    </source>
</evidence>
<evidence type="ECO:0000256" key="3">
    <source>
        <dbReference type="ARBA" id="ARBA00022475"/>
    </source>
</evidence>
<gene>
    <name evidence="25" type="ORF">EDD36DRAFT_406902</name>
</gene>
<sequence>MDSASFTDILHSRLGPRANNDVSSFLSSSLSSLKDPTIFTVLALFLVYAFWSSRERLSSKEKNAQKAYGYRRTLAEGETRDIARKIADADKNCVILFGTQTGIAEDIAARLAKEGHSRFGLKTMVGNLEDYDYETLNQIPVDKVVMFILSTFGEGEPTDNAQDFYRYITADNLNFEDGSSSLPNLSFLSFGLGNSTYEHFNAVSSKVDVTLERLGGHRICPAGRGDDGEKTTEEDFLAWKETMWAALAKHMNLEEKKVIYEPVFTIIDRHDLNKDDPKVYLGEPNQLHLQGILQAPFNAHNPFLAPITASHQLFKARDRNCIHVEFDLGDSGLTYETGDHVSLMPINSKTEVDRFLEMFGLTAKRDTVIDIKPLERTAKVSFPVPTTYDTIVRHKLEIGAPVSRQFIQQLSEYAPSPEAKKEMEKLGTDKDYFHSYVTQRQLNLAQTLQTVSGGAAWKMVPFTMLVEGLLTLQPRLYSISSSPVVTSNRFTITTKVETHAILDTEFTFNGVATKHLLALQQILSDERSPEVEYTGVFPNQLIRNSRQGLRVPAYIRPSSFRLPNDPKVPVIMVGPGTGVAPFRAFMQERAAQHKAGKDVGVSMLFYGCRNKDDFIYEKDWEEFGRVLGDKFKMITAFSRVDTGSKVYVQDKIRHRAAEIDALLRTGAAFYICGDATMAKDVSNLLEGIIAEQRGLLLVEACSIVKEMRSANNLQEDAWS</sequence>
<dbReference type="Pfam" id="PF00258">
    <property type="entry name" value="Flavodoxin_1"/>
    <property type="match status" value="1"/>
</dbReference>
<dbReference type="InterPro" id="IPR001094">
    <property type="entry name" value="Flavdoxin-like"/>
</dbReference>
<dbReference type="InterPro" id="IPR008254">
    <property type="entry name" value="Flavodoxin/NO_synth"/>
</dbReference>
<evidence type="ECO:0000256" key="18">
    <source>
        <dbReference type="ARBA" id="ARBA00023136"/>
    </source>
</evidence>
<dbReference type="InterPro" id="IPR017938">
    <property type="entry name" value="Riboflavin_synthase-like_b-brl"/>
</dbReference>
<evidence type="ECO:0000256" key="20">
    <source>
        <dbReference type="ARBA" id="ARBA00023221"/>
    </source>
</evidence>
<dbReference type="Gene3D" id="1.20.990.10">
    <property type="entry name" value="NADPH-cytochrome p450 Reductase, Chain A, domain 3"/>
    <property type="match status" value="1"/>
</dbReference>
<dbReference type="FunFam" id="1.20.990.10:FF:000009">
    <property type="entry name" value="NADPH--cytochrome P450 reductase"/>
    <property type="match status" value="1"/>
</dbReference>
<comment type="function">
    <text evidence="22">This enzyme is required for electron transfer from NADP to cytochrome P450.</text>
</comment>
<dbReference type="Gene3D" id="3.40.50.360">
    <property type="match status" value="1"/>
</dbReference>
<evidence type="ECO:0000256" key="4">
    <source>
        <dbReference type="ARBA" id="ARBA00022516"/>
    </source>
</evidence>
<keyword evidence="17" id="KW-0496">Mitochondrion</keyword>
<dbReference type="GO" id="GO:0016126">
    <property type="term" value="P:sterol biosynthetic process"/>
    <property type="evidence" value="ECO:0007669"/>
    <property type="project" value="UniProtKB-KW"/>
</dbReference>
<keyword evidence="4" id="KW-0444">Lipid biosynthesis</keyword>
<keyword evidence="11 22" id="KW-0521">NADP</keyword>
<evidence type="ECO:0000256" key="2">
    <source>
        <dbReference type="ARBA" id="ARBA00001974"/>
    </source>
</evidence>
<dbReference type="GO" id="GO:0010181">
    <property type="term" value="F:FMN binding"/>
    <property type="evidence" value="ECO:0007669"/>
    <property type="project" value="InterPro"/>
</dbReference>
<feature type="domain" description="Flavodoxin-like" evidence="23">
    <location>
        <begin position="93"/>
        <end position="244"/>
    </location>
</feature>
<dbReference type="InterPro" id="IPR023208">
    <property type="entry name" value="P450R"/>
</dbReference>
<evidence type="ECO:0000259" key="23">
    <source>
        <dbReference type="PROSITE" id="PS50902"/>
    </source>
</evidence>
<keyword evidence="8" id="KW-1000">Mitochondrion outer membrane</keyword>
<comment type="caution">
    <text evidence="25">The sequence shown here is derived from an EMBL/GenBank/DDBJ whole genome shotgun (WGS) entry which is preliminary data.</text>
</comment>
<keyword evidence="15" id="KW-0756">Sterol biosynthesis</keyword>
<dbReference type="GO" id="GO:0005789">
    <property type="term" value="C:endoplasmic reticulum membrane"/>
    <property type="evidence" value="ECO:0007669"/>
    <property type="project" value="UniProtKB-SubCell"/>
</dbReference>
<dbReference type="FunFam" id="3.40.50.360:FF:000024">
    <property type="entry name" value="NADPH--cytochrome P450 reductase"/>
    <property type="match status" value="1"/>
</dbReference>
<evidence type="ECO:0000256" key="5">
    <source>
        <dbReference type="ARBA" id="ARBA00022630"/>
    </source>
</evidence>
<dbReference type="PROSITE" id="PS50902">
    <property type="entry name" value="FLAVODOXIN_LIKE"/>
    <property type="match status" value="1"/>
</dbReference>
<keyword evidence="6" id="KW-0288">FMN</keyword>
<protein>
    <recommendedName>
        <fullName evidence="22">NADPH--cytochrome P450 reductase</fullName>
        <ecNumber evidence="22">1.6.2.4</ecNumber>
    </recommendedName>
</protein>
<dbReference type="PRINTS" id="PR00369">
    <property type="entry name" value="FLAVODOXIN"/>
</dbReference>
<keyword evidence="9 22" id="KW-0256">Endoplasmic reticulum</keyword>
<keyword evidence="3" id="KW-1003">Cell membrane</keyword>
<evidence type="ECO:0000256" key="17">
    <source>
        <dbReference type="ARBA" id="ARBA00023128"/>
    </source>
</evidence>
<evidence type="ECO:0000256" key="14">
    <source>
        <dbReference type="ARBA" id="ARBA00023002"/>
    </source>
</evidence>
<dbReference type="InterPro" id="IPR017927">
    <property type="entry name" value="FAD-bd_FR_type"/>
</dbReference>
<dbReference type="PROSITE" id="PS51384">
    <property type="entry name" value="FAD_FR"/>
    <property type="match status" value="1"/>
</dbReference>